<dbReference type="AlphaFoldDB" id="M5IET6"/>
<dbReference type="RefSeq" id="WP_009495231.1">
    <property type="nucleotide sequence ID" value="NZ_AMZQ01000009.1"/>
</dbReference>
<dbReference type="PATRIC" id="fig|1244083.3.peg.1673"/>
<reference evidence="1 2" key="1">
    <citation type="journal article" date="2013" name="Genome Announc.">
        <title>Genome Sequence of Campylobacter showae UNSWCD, Isolated from a Patient with Crohn's Disease.</title>
        <authorList>
            <person name="Tay A.P."/>
            <person name="Kaakoush N.O."/>
            <person name="Deshpande N.P."/>
            <person name="Chen Z."/>
            <person name="Mitchell H."/>
            <person name="Wilkins M.R."/>
        </authorList>
    </citation>
    <scope>NUCLEOTIDE SEQUENCE [LARGE SCALE GENOMIC DNA]</scope>
    <source>
        <strain evidence="1 2">CSUNSWCD</strain>
    </source>
</reference>
<protein>
    <submittedName>
        <fullName evidence="1">Uncharacterized protein</fullName>
    </submittedName>
</protein>
<proteinExistence type="predicted"/>
<dbReference type="Proteomes" id="UP000011939">
    <property type="component" value="Unassembled WGS sequence"/>
</dbReference>
<organism evidence="1 2">
    <name type="scientific">Campylobacter showae CSUNSWCD</name>
    <dbReference type="NCBI Taxonomy" id="1244083"/>
    <lineage>
        <taxon>Bacteria</taxon>
        <taxon>Pseudomonadati</taxon>
        <taxon>Campylobacterota</taxon>
        <taxon>Epsilonproteobacteria</taxon>
        <taxon>Campylobacterales</taxon>
        <taxon>Campylobacteraceae</taxon>
        <taxon>Campylobacter</taxon>
    </lineage>
</organism>
<gene>
    <name evidence="1" type="ORF">CSUNSWCD_2423</name>
</gene>
<evidence type="ECO:0000313" key="2">
    <source>
        <dbReference type="Proteomes" id="UP000011939"/>
    </source>
</evidence>
<dbReference type="EMBL" id="AMZQ01000009">
    <property type="protein sequence ID" value="EKU10927.1"/>
    <property type="molecule type" value="Genomic_DNA"/>
</dbReference>
<accession>M5IET6</accession>
<name>M5IET6_9BACT</name>
<comment type="caution">
    <text evidence="1">The sequence shown here is derived from an EMBL/GenBank/DDBJ whole genome shotgun (WGS) entry which is preliminary data.</text>
</comment>
<sequence>MGKFEASRAKCGVKFDQIYALKFDALCLNLKSNANLTQPPKVKFK</sequence>
<evidence type="ECO:0000313" key="1">
    <source>
        <dbReference type="EMBL" id="EKU10927.1"/>
    </source>
</evidence>